<dbReference type="AlphaFoldDB" id="A0A1Y2K7L9"/>
<dbReference type="GO" id="GO:0050136">
    <property type="term" value="F:NADH dehydrogenase (quinone) (non-electrogenic) activity"/>
    <property type="evidence" value="ECO:0007669"/>
    <property type="project" value="UniProtKB-UniRule"/>
</dbReference>
<dbReference type="PANTHER" id="PTHR10884:SF14">
    <property type="entry name" value="NADH DEHYDROGENASE [UBIQUINONE] IRON-SULFUR PROTEIN 3, MITOCHONDRIAL"/>
    <property type="match status" value="1"/>
</dbReference>
<evidence type="ECO:0000313" key="8">
    <source>
        <dbReference type="Proteomes" id="UP000194003"/>
    </source>
</evidence>
<dbReference type="EMBL" id="LVJN01000016">
    <property type="protein sequence ID" value="OSM06218.1"/>
    <property type="molecule type" value="Genomic_DNA"/>
</dbReference>
<dbReference type="STRING" id="1434232.MAIT1_01201"/>
<sequence>MISVMSQEKIDAIEELVKGRVKTAERLERLPDILVVWTTPENLLATLKTLRDDPDLNFRAYIDCTAVHWPERDKPFEIVYQLLSIHKNQRIRVKTAVAEYEPVPSATPLWFCADWFEREAYDMFGVIFSGHPDLRRILCDYDFDGHPLRKDFPVHGKWELFYDENQQRIVRKPTQLTVPNREFYG</sequence>
<keyword evidence="3 4" id="KW-1278">Translocase</keyword>
<dbReference type="InterPro" id="IPR001268">
    <property type="entry name" value="NADH_UbQ_OxRdtase_30kDa_su"/>
</dbReference>
<dbReference type="InterPro" id="IPR020396">
    <property type="entry name" value="NADH_UbQ_OxRdtase_CS"/>
</dbReference>
<dbReference type="PROSITE" id="PS00542">
    <property type="entry name" value="COMPLEX1_30K"/>
    <property type="match status" value="1"/>
</dbReference>
<dbReference type="PANTHER" id="PTHR10884">
    <property type="entry name" value="NADH DEHYDROGENASE UBIQUINONE IRON-SULFUR PROTEIN 3"/>
    <property type="match status" value="1"/>
</dbReference>
<evidence type="ECO:0000256" key="1">
    <source>
        <dbReference type="ARBA" id="ARBA00007569"/>
    </source>
</evidence>
<feature type="domain" description="NADH:ubiquinone oxidoreductase 30kDa subunit" evidence="6">
    <location>
        <begin position="36"/>
        <end position="156"/>
    </location>
</feature>
<dbReference type="HAMAP" id="MF_01357">
    <property type="entry name" value="NDH1_NuoC"/>
    <property type="match status" value="1"/>
</dbReference>
<evidence type="ECO:0000256" key="2">
    <source>
        <dbReference type="ARBA" id="ARBA00022448"/>
    </source>
</evidence>
<keyword evidence="3" id="KW-1003">Cell membrane</keyword>
<reference evidence="7 8" key="1">
    <citation type="journal article" date="2016" name="BMC Genomics">
        <title>Combined genomic and structural analyses of a cultured magnetotactic bacterium reveals its niche adaptation to a dynamic environment.</title>
        <authorList>
            <person name="Araujo A.C."/>
            <person name="Morillo V."/>
            <person name="Cypriano J."/>
            <person name="Teixeira L.C."/>
            <person name="Leao P."/>
            <person name="Lyra S."/>
            <person name="Almeida L.G."/>
            <person name="Bazylinski D.A."/>
            <person name="Vasconcellos A.T."/>
            <person name="Abreu F."/>
            <person name="Lins U."/>
        </authorList>
    </citation>
    <scope>NUCLEOTIDE SEQUENCE [LARGE SCALE GENOMIC DNA]</scope>
    <source>
        <strain evidence="7 8">IT-1</strain>
    </source>
</reference>
<evidence type="ECO:0000259" key="6">
    <source>
        <dbReference type="Pfam" id="PF00329"/>
    </source>
</evidence>
<comment type="function">
    <text evidence="3">NDH-1 shuttles electrons from NADH, via FMN and iron-sulfur (Fe-S) centers, to quinones in the respiratory chain. The immediate electron acceptor for the enzyme in this species is believed to be ubiquinone. Couples the redox reaction to proton translocation (for every two electrons transferred, four hydrogen ions are translocated across the cytoplasmic membrane), and thus conserves the redox energy in a proton gradient.</text>
</comment>
<dbReference type="SUPFAM" id="SSF143243">
    <property type="entry name" value="Nqo5-like"/>
    <property type="match status" value="1"/>
</dbReference>
<gene>
    <name evidence="3 7" type="primary">nuoC</name>
    <name evidence="7" type="ORF">MAIT1_01201</name>
</gene>
<keyword evidence="2 3" id="KW-0813">Transport</keyword>
<comment type="similarity">
    <text evidence="1 3 4">Belongs to the complex I 30 kDa subunit family.</text>
</comment>
<keyword evidence="3" id="KW-0830">Ubiquinone</keyword>
<dbReference type="GO" id="GO:0005886">
    <property type="term" value="C:plasma membrane"/>
    <property type="evidence" value="ECO:0007669"/>
    <property type="project" value="UniProtKB-SubCell"/>
</dbReference>
<keyword evidence="3" id="KW-0472">Membrane</keyword>
<name>A0A1Y2K7L9_9PROT</name>
<dbReference type="Gene3D" id="3.30.460.80">
    <property type="entry name" value="NADH:ubiquinone oxidoreductase, 30kDa subunit"/>
    <property type="match status" value="1"/>
</dbReference>
<dbReference type="InterPro" id="IPR010218">
    <property type="entry name" value="NADH_DH_suC"/>
</dbReference>
<comment type="subunit">
    <text evidence="3">NDH-1 is composed of 14 different subunits. Subunits NuoB, C, D, E, F, and G constitute the peripheral sector of the complex.</text>
</comment>
<keyword evidence="8" id="KW-1185">Reference proteome</keyword>
<dbReference type="RefSeq" id="WP_143814679.1">
    <property type="nucleotide sequence ID" value="NZ_LVJN01000016.1"/>
</dbReference>
<dbReference type="InterPro" id="IPR037232">
    <property type="entry name" value="NADH_quin_OxRdtase_su_C/D-like"/>
</dbReference>
<dbReference type="OrthoDB" id="9803286at2"/>
<evidence type="ECO:0000256" key="4">
    <source>
        <dbReference type="RuleBase" id="RU003456"/>
    </source>
</evidence>
<dbReference type="EC" id="7.1.1.-" evidence="3"/>
<keyword evidence="3 4" id="KW-0520">NAD</keyword>
<comment type="catalytic activity">
    <reaction evidence="3 5">
        <text>a quinone + NADH + 5 H(+)(in) = a quinol + NAD(+) + 4 H(+)(out)</text>
        <dbReference type="Rhea" id="RHEA:57888"/>
        <dbReference type="ChEBI" id="CHEBI:15378"/>
        <dbReference type="ChEBI" id="CHEBI:24646"/>
        <dbReference type="ChEBI" id="CHEBI:57540"/>
        <dbReference type="ChEBI" id="CHEBI:57945"/>
        <dbReference type="ChEBI" id="CHEBI:132124"/>
    </reaction>
</comment>
<comment type="subcellular location">
    <subcellularLocation>
        <location evidence="3">Cell membrane</location>
        <topology evidence="3">Peripheral membrane protein</topology>
        <orientation evidence="3">Cytoplasmic side</orientation>
    </subcellularLocation>
</comment>
<accession>A0A1Y2K7L9</accession>
<dbReference type="GO" id="GO:0048038">
    <property type="term" value="F:quinone binding"/>
    <property type="evidence" value="ECO:0007669"/>
    <property type="project" value="UniProtKB-KW"/>
</dbReference>
<dbReference type="NCBIfam" id="TIGR01961">
    <property type="entry name" value="NuoC_fam"/>
    <property type="match status" value="1"/>
</dbReference>
<protein>
    <recommendedName>
        <fullName evidence="3">NADH-quinone oxidoreductase subunit C</fullName>
        <ecNumber evidence="3">7.1.1.-</ecNumber>
    </recommendedName>
    <alternativeName>
        <fullName evidence="3">NADH dehydrogenase I subunit C</fullName>
    </alternativeName>
    <alternativeName>
        <fullName evidence="3">NDH-1 subunit C</fullName>
    </alternativeName>
</protein>
<organism evidence="7 8">
    <name type="scientific">Magnetofaba australis IT-1</name>
    <dbReference type="NCBI Taxonomy" id="1434232"/>
    <lineage>
        <taxon>Bacteria</taxon>
        <taxon>Pseudomonadati</taxon>
        <taxon>Pseudomonadota</taxon>
        <taxon>Magnetococcia</taxon>
        <taxon>Magnetococcales</taxon>
        <taxon>Magnetococcaceae</taxon>
        <taxon>Magnetofaba</taxon>
    </lineage>
</organism>
<dbReference type="Pfam" id="PF00329">
    <property type="entry name" value="Complex1_30kDa"/>
    <property type="match status" value="1"/>
</dbReference>
<proteinExistence type="inferred from homology"/>
<keyword evidence="3 5" id="KW-0874">Quinone</keyword>
<evidence type="ECO:0000256" key="5">
    <source>
        <dbReference type="RuleBase" id="RU003582"/>
    </source>
</evidence>
<comment type="caution">
    <text evidence="7">The sequence shown here is derived from an EMBL/GenBank/DDBJ whole genome shotgun (WGS) entry which is preliminary data.</text>
</comment>
<dbReference type="Proteomes" id="UP000194003">
    <property type="component" value="Unassembled WGS sequence"/>
</dbReference>
<dbReference type="GO" id="GO:0008137">
    <property type="term" value="F:NADH dehydrogenase (ubiquinone) activity"/>
    <property type="evidence" value="ECO:0007669"/>
    <property type="project" value="InterPro"/>
</dbReference>
<evidence type="ECO:0000313" key="7">
    <source>
        <dbReference type="EMBL" id="OSM06218.1"/>
    </source>
</evidence>
<evidence type="ECO:0000256" key="3">
    <source>
        <dbReference type="HAMAP-Rule" id="MF_01357"/>
    </source>
</evidence>